<name>A0A2T6BLP7_9RHOB</name>
<dbReference type="GO" id="GO:0070492">
    <property type="term" value="F:oligosaccharide binding"/>
    <property type="evidence" value="ECO:0007669"/>
    <property type="project" value="TreeGrafter"/>
</dbReference>
<evidence type="ECO:0000313" key="2">
    <source>
        <dbReference type="EMBL" id="PTX56998.1"/>
    </source>
</evidence>
<protein>
    <submittedName>
        <fullName evidence="2">H-type lectin domain-containing protein</fullName>
    </submittedName>
</protein>
<dbReference type="GO" id="GO:0030247">
    <property type="term" value="F:polysaccharide binding"/>
    <property type="evidence" value="ECO:0007669"/>
    <property type="project" value="TreeGrafter"/>
</dbReference>
<dbReference type="PANTHER" id="PTHR46938:SF1">
    <property type="entry name" value="DISCOIDIN-1 SUBUNIT A-RELATED"/>
    <property type="match status" value="1"/>
</dbReference>
<dbReference type="EMBL" id="QBKS01000001">
    <property type="protein sequence ID" value="PTX56998.1"/>
    <property type="molecule type" value="Genomic_DNA"/>
</dbReference>
<dbReference type="RefSeq" id="WP_211308573.1">
    <property type="nucleotide sequence ID" value="NZ_QBKS01000001.1"/>
</dbReference>
<dbReference type="GO" id="GO:0098609">
    <property type="term" value="P:cell-cell adhesion"/>
    <property type="evidence" value="ECO:0007669"/>
    <property type="project" value="TreeGrafter"/>
</dbReference>
<reference evidence="2 3" key="1">
    <citation type="submission" date="2018-04" db="EMBL/GenBank/DDBJ databases">
        <title>Genomic Encyclopedia of Archaeal and Bacterial Type Strains, Phase II (KMG-II): from individual species to whole genera.</title>
        <authorList>
            <person name="Goeker M."/>
        </authorList>
    </citation>
    <scope>NUCLEOTIDE SEQUENCE [LARGE SCALE GENOMIC DNA]</scope>
    <source>
        <strain evidence="2 3">DSM 100977</strain>
    </source>
</reference>
<dbReference type="PANTHER" id="PTHR46938">
    <property type="entry name" value="DISCOIDIN-1 SUBUNIT A-RELATED-RELATED"/>
    <property type="match status" value="1"/>
</dbReference>
<dbReference type="GO" id="GO:0045335">
    <property type="term" value="C:phagocytic vesicle"/>
    <property type="evidence" value="ECO:0007669"/>
    <property type="project" value="TreeGrafter"/>
</dbReference>
<dbReference type="AlphaFoldDB" id="A0A2T6BLP7"/>
<feature type="domain" description="H-type lectin" evidence="1">
    <location>
        <begin position="40"/>
        <end position="102"/>
    </location>
</feature>
<dbReference type="InterPro" id="IPR019019">
    <property type="entry name" value="H-type_lectin_domain"/>
</dbReference>
<dbReference type="SUPFAM" id="SSF141086">
    <property type="entry name" value="Agglutinin HPA-like"/>
    <property type="match status" value="1"/>
</dbReference>
<evidence type="ECO:0000259" key="1">
    <source>
        <dbReference type="Pfam" id="PF09458"/>
    </source>
</evidence>
<dbReference type="InterPro" id="IPR052487">
    <property type="entry name" value="Galactose-binding_lectin"/>
</dbReference>
<dbReference type="GO" id="GO:0009986">
    <property type="term" value="C:cell surface"/>
    <property type="evidence" value="ECO:0007669"/>
    <property type="project" value="TreeGrafter"/>
</dbReference>
<dbReference type="Pfam" id="PF09458">
    <property type="entry name" value="H_lectin"/>
    <property type="match status" value="1"/>
</dbReference>
<keyword evidence="2" id="KW-0430">Lectin</keyword>
<sequence>MQRLNSNTIGITQGSRVLFSDFIDDGPMWTGTGPREHRFEVDFAERFAAVPNVQVSISMWDSDQKTNQRMDISAENITETGFDLVFRTWGDTRVARVRANWMVIGPLPNEDDWQLY</sequence>
<dbReference type="InterPro" id="IPR037221">
    <property type="entry name" value="H-type_lectin_dom_sf"/>
</dbReference>
<dbReference type="Proteomes" id="UP000243978">
    <property type="component" value="Unassembled WGS sequence"/>
</dbReference>
<organism evidence="2 3">
    <name type="scientific">Litoreibacter ponti</name>
    <dbReference type="NCBI Taxonomy" id="1510457"/>
    <lineage>
        <taxon>Bacteria</taxon>
        <taxon>Pseudomonadati</taxon>
        <taxon>Pseudomonadota</taxon>
        <taxon>Alphaproteobacteria</taxon>
        <taxon>Rhodobacterales</taxon>
        <taxon>Roseobacteraceae</taxon>
        <taxon>Litoreibacter</taxon>
    </lineage>
</organism>
<dbReference type="Gene3D" id="2.60.40.2080">
    <property type="match status" value="1"/>
</dbReference>
<accession>A0A2T6BLP7</accession>
<gene>
    <name evidence="2" type="ORF">C8N43_1663</name>
</gene>
<dbReference type="GO" id="GO:0046871">
    <property type="term" value="F:N-acetylgalactosamine binding"/>
    <property type="evidence" value="ECO:0007669"/>
    <property type="project" value="TreeGrafter"/>
</dbReference>
<proteinExistence type="predicted"/>
<evidence type="ECO:0000313" key="3">
    <source>
        <dbReference type="Proteomes" id="UP000243978"/>
    </source>
</evidence>
<keyword evidence="3" id="KW-1185">Reference proteome</keyword>
<comment type="caution">
    <text evidence="2">The sequence shown here is derived from an EMBL/GenBank/DDBJ whole genome shotgun (WGS) entry which is preliminary data.</text>
</comment>
<dbReference type="GO" id="GO:0098636">
    <property type="term" value="C:protein complex involved in cell adhesion"/>
    <property type="evidence" value="ECO:0007669"/>
    <property type="project" value="TreeGrafter"/>
</dbReference>